<keyword evidence="5" id="KW-0732">Signal</keyword>
<dbReference type="InterPro" id="IPR050962">
    <property type="entry name" value="Phosphate-bind_PstS"/>
</dbReference>
<sequence>MKFGRSTALPALLAVGALTVSACGGGSDQLVSAEDPAAGVDCGGRQELHAGGSTAQANAIEQFAYAYSRACPGQALVYNANGSATGVDDFIANEVDLAGSEVAMDAAKSQPERAADRCGSPAWDLPLVFGPIAVTYHINGVNSLSLDAPTLAKIFNGSIGSWDNPAIKALNAGVALPALPIHVVYRSDRSPSTATFQKYLDVASEGAWYAGGGDMFNGGTGEGATGNNGAAAVLQTTDGSITYSEWSFAVGKQLPMAQIVTAAGSAPVAISAESVGKTIAGAKFVSDANPDNDLVLDTASLYRPAEHGAYPIVSATYQMVCSKYPDAATGTAVKAFLQAAIGPGQDRLDQYGFIPLPPSFKTRLQTAVNAIS</sequence>
<evidence type="ECO:0000256" key="5">
    <source>
        <dbReference type="SAM" id="SignalP"/>
    </source>
</evidence>
<evidence type="ECO:0000256" key="2">
    <source>
        <dbReference type="ARBA" id="ARBA00022448"/>
    </source>
</evidence>
<evidence type="ECO:0000313" key="8">
    <source>
        <dbReference type="Proteomes" id="UP000093712"/>
    </source>
</evidence>
<comment type="caution">
    <text evidence="7">The sequence shown here is derived from an EMBL/GenBank/DDBJ whole genome shotgun (WGS) entry which is preliminary data.</text>
</comment>
<keyword evidence="3 4" id="KW-0592">Phosphate transport</keyword>
<protein>
    <recommendedName>
        <fullName evidence="4">Phosphate-binding protein</fullName>
    </recommendedName>
</protein>
<dbReference type="InterPro" id="IPR024370">
    <property type="entry name" value="PBP_domain"/>
</dbReference>
<dbReference type="PANTHER" id="PTHR42996">
    <property type="entry name" value="PHOSPHATE-BINDING PROTEIN PSTS"/>
    <property type="match status" value="1"/>
</dbReference>
<evidence type="ECO:0000256" key="4">
    <source>
        <dbReference type="PIRNR" id="PIRNR002756"/>
    </source>
</evidence>
<dbReference type="CDD" id="cd13565">
    <property type="entry name" value="PBP2_PstS"/>
    <property type="match status" value="1"/>
</dbReference>
<organism evidence="7 8">
    <name type="scientific">Mycolicibacter heraklionensis</name>
    <dbReference type="NCBI Taxonomy" id="512402"/>
    <lineage>
        <taxon>Bacteria</taxon>
        <taxon>Bacillati</taxon>
        <taxon>Actinomycetota</taxon>
        <taxon>Actinomycetes</taxon>
        <taxon>Mycobacteriales</taxon>
        <taxon>Mycobacteriaceae</taxon>
        <taxon>Mycolicibacter</taxon>
    </lineage>
</organism>
<dbReference type="AlphaFoldDB" id="A0AA91F2N7"/>
<dbReference type="Proteomes" id="UP000093712">
    <property type="component" value="Unassembled WGS sequence"/>
</dbReference>
<dbReference type="GO" id="GO:0042301">
    <property type="term" value="F:phosphate ion binding"/>
    <property type="evidence" value="ECO:0007669"/>
    <property type="project" value="InterPro"/>
</dbReference>
<dbReference type="InterPro" id="IPR005673">
    <property type="entry name" value="ABC_phos-bd_PstS"/>
</dbReference>
<dbReference type="SUPFAM" id="SSF53850">
    <property type="entry name" value="Periplasmic binding protein-like II"/>
    <property type="match status" value="1"/>
</dbReference>
<gene>
    <name evidence="7" type="ORF">A5649_14390</name>
</gene>
<proteinExistence type="inferred from homology"/>
<dbReference type="PANTHER" id="PTHR42996:SF1">
    <property type="entry name" value="PHOSPHATE-BINDING PROTEIN PSTS"/>
    <property type="match status" value="1"/>
</dbReference>
<feature type="chain" id="PRO_5041685223" description="Phosphate-binding protein" evidence="5">
    <location>
        <begin position="23"/>
        <end position="372"/>
    </location>
</feature>
<dbReference type="NCBIfam" id="TIGR00975">
    <property type="entry name" value="3a0107s03"/>
    <property type="match status" value="1"/>
</dbReference>
<reference evidence="7 8" key="1">
    <citation type="submission" date="2016-06" db="EMBL/GenBank/DDBJ databases">
        <authorList>
            <person name="Sutton G."/>
            <person name="Brinkac L."/>
            <person name="Sanka R."/>
            <person name="Adams M."/>
            <person name="Lau E."/>
            <person name="Garcia-Basteiro A."/>
            <person name="Lopez-Varela E."/>
            <person name="Palencia S."/>
        </authorList>
    </citation>
    <scope>NUCLEOTIDE SEQUENCE [LARGE SCALE GENOMIC DNA]</scope>
    <source>
        <strain evidence="7 8">1211594.5</strain>
    </source>
</reference>
<dbReference type="Pfam" id="PF12849">
    <property type="entry name" value="PBP_like_2"/>
    <property type="match status" value="1"/>
</dbReference>
<feature type="domain" description="PBP" evidence="6">
    <location>
        <begin position="45"/>
        <end position="338"/>
    </location>
</feature>
<keyword evidence="2 4" id="KW-0813">Transport</keyword>
<evidence type="ECO:0000259" key="6">
    <source>
        <dbReference type="Pfam" id="PF12849"/>
    </source>
</evidence>
<dbReference type="Gene3D" id="3.40.190.10">
    <property type="entry name" value="Periplasmic binding protein-like II"/>
    <property type="match status" value="2"/>
</dbReference>
<dbReference type="PROSITE" id="PS51257">
    <property type="entry name" value="PROKAR_LIPOPROTEIN"/>
    <property type="match status" value="1"/>
</dbReference>
<evidence type="ECO:0000313" key="7">
    <source>
        <dbReference type="EMBL" id="OBK89217.1"/>
    </source>
</evidence>
<evidence type="ECO:0000256" key="1">
    <source>
        <dbReference type="ARBA" id="ARBA00008725"/>
    </source>
</evidence>
<accession>A0AA91F2N7</accession>
<dbReference type="RefSeq" id="WP_065038871.1">
    <property type="nucleotide sequence ID" value="NZ_LZME01000011.1"/>
</dbReference>
<evidence type="ECO:0000256" key="3">
    <source>
        <dbReference type="ARBA" id="ARBA00022592"/>
    </source>
</evidence>
<dbReference type="GO" id="GO:0035435">
    <property type="term" value="P:phosphate ion transmembrane transport"/>
    <property type="evidence" value="ECO:0007669"/>
    <property type="project" value="InterPro"/>
</dbReference>
<feature type="signal peptide" evidence="5">
    <location>
        <begin position="1"/>
        <end position="22"/>
    </location>
</feature>
<comment type="similarity">
    <text evidence="1 4">Belongs to the PstS family.</text>
</comment>
<dbReference type="PIRSF" id="PIRSF002756">
    <property type="entry name" value="PstS"/>
    <property type="match status" value="1"/>
</dbReference>
<dbReference type="EMBL" id="LZME01000011">
    <property type="protein sequence ID" value="OBK89217.1"/>
    <property type="molecule type" value="Genomic_DNA"/>
</dbReference>
<dbReference type="GO" id="GO:0043190">
    <property type="term" value="C:ATP-binding cassette (ABC) transporter complex"/>
    <property type="evidence" value="ECO:0007669"/>
    <property type="project" value="InterPro"/>
</dbReference>
<name>A0AA91F2N7_9MYCO</name>